<sequence>MSGGSDPRRFAVSDGSPLRLLWIISPLLLFVGLSLYHLRQPAEAGAMPFAITLTPPYFTLHGSAAWSLAIAALLTVLLCGLFFRRRVQLDGNVLSVHSTFYRKHTPVEQMDLPNAAVVDLKQDRRHGLRHKTNAYSMPGFHSGHYRLQDGGKGFALVTDVHRVLVIPVRDGPTLLLSMAEPQSLLDALRRAATPARRPR</sequence>
<organism evidence="2 3">
    <name type="scientific">Stenotrophomonas chelatiphaga</name>
    <dbReference type="NCBI Taxonomy" id="517011"/>
    <lineage>
        <taxon>Bacteria</taxon>
        <taxon>Pseudomonadati</taxon>
        <taxon>Pseudomonadota</taxon>
        <taxon>Gammaproteobacteria</taxon>
        <taxon>Lysobacterales</taxon>
        <taxon>Lysobacteraceae</taxon>
        <taxon>Stenotrophomonas</taxon>
    </lineage>
</organism>
<keyword evidence="1" id="KW-1133">Transmembrane helix</keyword>
<proteinExistence type="predicted"/>
<feature type="transmembrane region" description="Helical" evidence="1">
    <location>
        <begin position="58"/>
        <end position="83"/>
    </location>
</feature>
<dbReference type="EMBL" id="LDJK01000054">
    <property type="protein sequence ID" value="KRG73186.1"/>
    <property type="molecule type" value="Genomic_DNA"/>
</dbReference>
<comment type="caution">
    <text evidence="2">The sequence shown here is derived from an EMBL/GenBank/DDBJ whole genome shotgun (WGS) entry which is preliminary data.</text>
</comment>
<keyword evidence="1" id="KW-0812">Transmembrane</keyword>
<reference evidence="2 3" key="1">
    <citation type="submission" date="2015-05" db="EMBL/GenBank/DDBJ databases">
        <title>Genome sequencing and analysis of members of genus Stenotrophomonas.</title>
        <authorList>
            <person name="Patil P.P."/>
            <person name="Midha S."/>
            <person name="Patil P.B."/>
        </authorList>
    </citation>
    <scope>NUCLEOTIDE SEQUENCE [LARGE SCALE GENOMIC DNA]</scope>
    <source>
        <strain evidence="2 3">DSM 21508</strain>
    </source>
</reference>
<evidence type="ECO:0000313" key="3">
    <source>
        <dbReference type="Proteomes" id="UP000051386"/>
    </source>
</evidence>
<keyword evidence="1" id="KW-0472">Membrane</keyword>
<dbReference type="RefSeq" id="WP_057508856.1">
    <property type="nucleotide sequence ID" value="NZ_DAMBRS010000002.1"/>
</dbReference>
<name>A0A0R0D355_9GAMM</name>
<feature type="transmembrane region" description="Helical" evidence="1">
    <location>
        <begin position="20"/>
        <end position="38"/>
    </location>
</feature>
<gene>
    <name evidence="2" type="ORF">ABB28_12045</name>
</gene>
<evidence type="ECO:0000256" key="1">
    <source>
        <dbReference type="SAM" id="Phobius"/>
    </source>
</evidence>
<protein>
    <submittedName>
        <fullName evidence="2">Membrane protein</fullName>
    </submittedName>
</protein>
<dbReference type="Proteomes" id="UP000051386">
    <property type="component" value="Unassembled WGS sequence"/>
</dbReference>
<keyword evidence="3" id="KW-1185">Reference proteome</keyword>
<dbReference type="AlphaFoldDB" id="A0A0R0D355"/>
<accession>A0A0R0D355</accession>
<evidence type="ECO:0000313" key="2">
    <source>
        <dbReference type="EMBL" id="KRG73186.1"/>
    </source>
</evidence>
<dbReference type="PATRIC" id="fig|517011.3.peg.2310"/>